<organism evidence="1 2">
    <name type="scientific">Pseudaquabacterium rugosum</name>
    <dbReference type="NCBI Taxonomy" id="2984194"/>
    <lineage>
        <taxon>Bacteria</taxon>
        <taxon>Pseudomonadati</taxon>
        <taxon>Pseudomonadota</taxon>
        <taxon>Betaproteobacteria</taxon>
        <taxon>Burkholderiales</taxon>
        <taxon>Sphaerotilaceae</taxon>
        <taxon>Pseudaquabacterium</taxon>
    </lineage>
</organism>
<comment type="caution">
    <text evidence="1">The sequence shown here is derived from an EMBL/GenBank/DDBJ whole genome shotgun (WGS) entry which is preliminary data.</text>
</comment>
<dbReference type="Proteomes" id="UP001368500">
    <property type="component" value="Unassembled WGS sequence"/>
</dbReference>
<evidence type="ECO:0000313" key="2">
    <source>
        <dbReference type="Proteomes" id="UP001368500"/>
    </source>
</evidence>
<reference evidence="1 2" key="1">
    <citation type="submission" date="2024-04" db="EMBL/GenBank/DDBJ databases">
        <title>Novel species of the genus Ideonella isolated from streams.</title>
        <authorList>
            <person name="Lu H."/>
        </authorList>
    </citation>
    <scope>NUCLEOTIDE SEQUENCE [LARGE SCALE GENOMIC DNA]</scope>
    <source>
        <strain evidence="1 2">BYS139W</strain>
    </source>
</reference>
<protein>
    <submittedName>
        <fullName evidence="1">Uncharacterized protein</fullName>
    </submittedName>
</protein>
<dbReference type="EMBL" id="JBBUTF010000007">
    <property type="protein sequence ID" value="MEK8026169.1"/>
    <property type="molecule type" value="Genomic_DNA"/>
</dbReference>
<evidence type="ECO:0000313" key="1">
    <source>
        <dbReference type="EMBL" id="MEK8026169.1"/>
    </source>
</evidence>
<dbReference type="RefSeq" id="WP_341373952.1">
    <property type="nucleotide sequence ID" value="NZ_JBBUTF010000007.1"/>
</dbReference>
<name>A0ABU9B8F3_9BURK</name>
<proteinExistence type="predicted"/>
<gene>
    <name evidence="1" type="ORF">AACH11_09380</name>
</gene>
<sequence length="71" mass="7965">MSLPAPNHPCWQKLATGALNRLKTQHLGTQLLSKRIERSTDPMDVKVKEIQAFFAKWERALPAEVAQLAAL</sequence>
<keyword evidence="2" id="KW-1185">Reference proteome</keyword>
<accession>A0ABU9B8F3</accession>